<evidence type="ECO:0000256" key="1">
    <source>
        <dbReference type="SAM" id="MobiDB-lite"/>
    </source>
</evidence>
<dbReference type="AlphaFoldDB" id="A0A1E1L554"/>
<gene>
    <name evidence="2" type="ORF">RAG0_11651</name>
</gene>
<protein>
    <submittedName>
        <fullName evidence="2">Uncharacterized protein</fullName>
    </submittedName>
</protein>
<evidence type="ECO:0000313" key="2">
    <source>
        <dbReference type="EMBL" id="CZT05667.1"/>
    </source>
</evidence>
<feature type="region of interest" description="Disordered" evidence="1">
    <location>
        <begin position="1"/>
        <end position="21"/>
    </location>
</feature>
<sequence>MPALHGTMRIDRASQNSEDQPTDVVEAVTSPHELQAQLQSTIMYSPISAFASPETAISQLEVPPWYHPGEIHALPRIGSRATFPNLEASLSRTEHDFHNRRPIFTLDWESWICNEVFSSSCRQPRVPQGDAQNTPDHTRHRGTHSGTFRWRKGGHSCLSTKPSAEMA</sequence>
<reference evidence="3" key="1">
    <citation type="submission" date="2016-03" db="EMBL/GenBank/DDBJ databases">
        <authorList>
            <person name="Guldener U."/>
        </authorList>
    </citation>
    <scope>NUCLEOTIDE SEQUENCE [LARGE SCALE GENOMIC DNA]</scope>
    <source>
        <strain evidence="3">04CH-RAC-A.6.1</strain>
    </source>
</reference>
<feature type="compositionally biased region" description="Basic residues" evidence="1">
    <location>
        <begin position="138"/>
        <end position="154"/>
    </location>
</feature>
<feature type="region of interest" description="Disordered" evidence="1">
    <location>
        <begin position="122"/>
        <end position="167"/>
    </location>
</feature>
<keyword evidence="3" id="KW-1185">Reference proteome</keyword>
<accession>A0A1E1L554</accession>
<feature type="compositionally biased region" description="Polar residues" evidence="1">
    <location>
        <begin position="157"/>
        <end position="167"/>
    </location>
</feature>
<evidence type="ECO:0000313" key="3">
    <source>
        <dbReference type="Proteomes" id="UP000178912"/>
    </source>
</evidence>
<organism evidence="2 3">
    <name type="scientific">Rhynchosporium agropyri</name>
    <dbReference type="NCBI Taxonomy" id="914238"/>
    <lineage>
        <taxon>Eukaryota</taxon>
        <taxon>Fungi</taxon>
        <taxon>Dikarya</taxon>
        <taxon>Ascomycota</taxon>
        <taxon>Pezizomycotina</taxon>
        <taxon>Leotiomycetes</taxon>
        <taxon>Helotiales</taxon>
        <taxon>Ploettnerulaceae</taxon>
        <taxon>Rhynchosporium</taxon>
    </lineage>
</organism>
<dbReference type="EMBL" id="FJUX01000078">
    <property type="protein sequence ID" value="CZT05667.1"/>
    <property type="molecule type" value="Genomic_DNA"/>
</dbReference>
<name>A0A1E1L554_9HELO</name>
<proteinExistence type="predicted"/>
<dbReference type="Proteomes" id="UP000178912">
    <property type="component" value="Unassembled WGS sequence"/>
</dbReference>